<dbReference type="eggNOG" id="KOG0259">
    <property type="taxonomic scope" value="Eukaryota"/>
</dbReference>
<accession>A0A0E0JYU1</accession>
<dbReference type="NCBIfam" id="TIGR01265">
    <property type="entry name" value="tyr_nico_aTase"/>
    <property type="match status" value="2"/>
</dbReference>
<name>A0A0E0JYU1_ORYPU</name>
<dbReference type="EnsemblPlants" id="OPUNC02G11930.1">
    <property type="protein sequence ID" value="OPUNC02G11930.1"/>
    <property type="gene ID" value="OPUNC02G11930"/>
</dbReference>
<dbReference type="PROSITE" id="PS00105">
    <property type="entry name" value="AA_TRANSFER_CLASS_1"/>
    <property type="match status" value="2"/>
</dbReference>
<evidence type="ECO:0000313" key="6">
    <source>
        <dbReference type="Proteomes" id="UP000026962"/>
    </source>
</evidence>
<dbReference type="Pfam" id="PF00155">
    <property type="entry name" value="Aminotran_1_2"/>
    <property type="match status" value="2"/>
</dbReference>
<keyword evidence="3" id="KW-0663">Pyridoxal phosphate</keyword>
<dbReference type="InterPro" id="IPR015421">
    <property type="entry name" value="PyrdxlP-dep_Trfase_major"/>
</dbReference>
<proteinExistence type="inferred from homology"/>
<comment type="cofactor">
    <cofactor evidence="1">
        <name>pyridoxal 5'-phosphate</name>
        <dbReference type="ChEBI" id="CHEBI:597326"/>
    </cofactor>
</comment>
<dbReference type="Proteomes" id="UP000026962">
    <property type="component" value="Chromosome 2"/>
</dbReference>
<dbReference type="GO" id="GO:0030170">
    <property type="term" value="F:pyridoxal phosphate binding"/>
    <property type="evidence" value="ECO:0007669"/>
    <property type="project" value="InterPro"/>
</dbReference>
<dbReference type="PANTHER" id="PTHR45744:SF18">
    <property type="entry name" value="NICOTIANAMINE AMINOTRANSFERASE HOMOLOG"/>
    <property type="match status" value="1"/>
</dbReference>
<dbReference type="HOGENOM" id="CLU_412997_0_0_1"/>
<keyword evidence="6" id="KW-1185">Reference proteome</keyword>
<dbReference type="AlphaFoldDB" id="A0A0E0JYU1"/>
<feature type="domain" description="Aminotransferase class I/classII large" evidence="4">
    <location>
        <begin position="84"/>
        <end position="357"/>
    </location>
</feature>
<dbReference type="CDD" id="cd00609">
    <property type="entry name" value="AAT_like"/>
    <property type="match status" value="2"/>
</dbReference>
<dbReference type="Gramene" id="OPUNC02G11930.1">
    <property type="protein sequence ID" value="OPUNC02G11930.1"/>
    <property type="gene ID" value="OPUNC02G11930"/>
</dbReference>
<evidence type="ECO:0000256" key="2">
    <source>
        <dbReference type="ARBA" id="ARBA00007441"/>
    </source>
</evidence>
<evidence type="ECO:0000313" key="5">
    <source>
        <dbReference type="EnsemblPlants" id="OPUNC02G11930.1"/>
    </source>
</evidence>
<dbReference type="Gene3D" id="3.90.1150.10">
    <property type="entry name" value="Aspartate Aminotransferase, domain 1"/>
    <property type="match status" value="2"/>
</dbReference>
<dbReference type="InterPro" id="IPR015422">
    <property type="entry name" value="PyrdxlP-dep_Trfase_small"/>
</dbReference>
<reference evidence="5" key="2">
    <citation type="submission" date="2018-05" db="EMBL/GenBank/DDBJ databases">
        <title>OpunRS2 (Oryza punctata Reference Sequence Version 2).</title>
        <authorList>
            <person name="Zhang J."/>
            <person name="Kudrna D."/>
            <person name="Lee S."/>
            <person name="Talag J."/>
            <person name="Welchert J."/>
            <person name="Wing R.A."/>
        </authorList>
    </citation>
    <scope>NUCLEOTIDE SEQUENCE [LARGE SCALE GENOMIC DNA]</scope>
</reference>
<feature type="domain" description="Aminotransferase class I/classII large" evidence="4">
    <location>
        <begin position="368"/>
        <end position="651"/>
    </location>
</feature>
<sequence length="665" mass="72964">MAHGGGGGSQHRGDDGVEADVAAPRWRFSRPSSQGGPLASAGLTSIRAVLNRVNSSVDAAGGPRPVLPLGSGDPTASACYTLSANDIYLTSGCVQAIEVMISVLAQPGSNILLPKPGFPMYESRTTFSNLEVRHFDLIPERGWEVDLEGVQAIADENTVAIVVINPSNPCGSVYSYDHLAKIAETARKLGLLIIADEVYEHLAFGNNPFIPIGVFGKTVPVITLGSISKRWLVPGWRLGWIATCDPNGILKEAKVNQSIENYINISTDPATFVQGAIPQIIANTKEDYFNKILDQLRNSADLCYDKIKDIKGITCPHKPEGSMFVMVKLDLSYLDDFHDDMDFCCRLAKEESVIVLPEYLSRDLPYELSANDIYLTSGCVQAIEVMISVLAQPGSNILLPKPGFPMYESRTTFSNLEVRHFDLIPERGWEVDLEGVQAIADENTVAIVVINPSNPCGSVYSYDHLAKIAETARKLGLLIIADETVPVITLGSISKRWLVPGWRLGWIATCDPNGILKEAKVNQSIENYINISTDPATFVQGAIPQIIANTKEDYFNKILDQLRNSADLCYDKIKDIKGITCPHKPEGSMFVMVKLDLSYLDDFHDDMDFCCRLAKEESVIVLPGIALGLKNWVRITFAIDIPSLADALERIKSFCQRHGKLETSE</sequence>
<comment type="similarity">
    <text evidence="2">Belongs to the class-I pyridoxal-phosphate-dependent aminotransferase family.</text>
</comment>
<dbReference type="SUPFAM" id="SSF53383">
    <property type="entry name" value="PLP-dependent transferases"/>
    <property type="match status" value="2"/>
</dbReference>
<evidence type="ECO:0000259" key="4">
    <source>
        <dbReference type="Pfam" id="PF00155"/>
    </source>
</evidence>
<dbReference type="InterPro" id="IPR004838">
    <property type="entry name" value="NHTrfase_class1_PyrdxlP-BS"/>
</dbReference>
<dbReference type="PANTHER" id="PTHR45744">
    <property type="entry name" value="TYROSINE AMINOTRANSFERASE"/>
    <property type="match status" value="1"/>
</dbReference>
<dbReference type="GO" id="GO:0006572">
    <property type="term" value="P:L-tyrosine catabolic process"/>
    <property type="evidence" value="ECO:0007669"/>
    <property type="project" value="TreeGrafter"/>
</dbReference>
<dbReference type="InterPro" id="IPR015424">
    <property type="entry name" value="PyrdxlP-dep_Trfase"/>
</dbReference>
<evidence type="ECO:0000256" key="3">
    <source>
        <dbReference type="ARBA" id="ARBA00022898"/>
    </source>
</evidence>
<protein>
    <recommendedName>
        <fullName evidence="4">Aminotransferase class I/classII large domain-containing protein</fullName>
    </recommendedName>
</protein>
<evidence type="ECO:0000256" key="1">
    <source>
        <dbReference type="ARBA" id="ARBA00001933"/>
    </source>
</evidence>
<dbReference type="STRING" id="4537.A0A0E0JYU1"/>
<dbReference type="InterPro" id="IPR004839">
    <property type="entry name" value="Aminotransferase_I/II_large"/>
</dbReference>
<dbReference type="FunFam" id="3.90.1150.10:FF:000040">
    <property type="entry name" value="Tyrosine aminotransferase"/>
    <property type="match status" value="1"/>
</dbReference>
<organism evidence="5">
    <name type="scientific">Oryza punctata</name>
    <name type="common">Red rice</name>
    <dbReference type="NCBI Taxonomy" id="4537"/>
    <lineage>
        <taxon>Eukaryota</taxon>
        <taxon>Viridiplantae</taxon>
        <taxon>Streptophyta</taxon>
        <taxon>Embryophyta</taxon>
        <taxon>Tracheophyta</taxon>
        <taxon>Spermatophyta</taxon>
        <taxon>Magnoliopsida</taxon>
        <taxon>Liliopsida</taxon>
        <taxon>Poales</taxon>
        <taxon>Poaceae</taxon>
        <taxon>BOP clade</taxon>
        <taxon>Oryzoideae</taxon>
        <taxon>Oryzeae</taxon>
        <taxon>Oryzinae</taxon>
        <taxon>Oryza</taxon>
    </lineage>
</organism>
<dbReference type="Gene3D" id="3.40.640.10">
    <property type="entry name" value="Type I PLP-dependent aspartate aminotransferase-like (Major domain)"/>
    <property type="match status" value="2"/>
</dbReference>
<dbReference type="InterPro" id="IPR005958">
    <property type="entry name" value="TyrNic_aminoTrfase"/>
</dbReference>
<reference evidence="5" key="1">
    <citation type="submission" date="2015-04" db="UniProtKB">
        <authorList>
            <consortium name="EnsemblPlants"/>
        </authorList>
    </citation>
    <scope>IDENTIFICATION</scope>
</reference>
<dbReference type="GO" id="GO:0004838">
    <property type="term" value="F:L-tyrosine-2-oxoglutarate transaminase activity"/>
    <property type="evidence" value="ECO:0007669"/>
    <property type="project" value="TreeGrafter"/>
</dbReference>